<feature type="region of interest" description="Disordered" evidence="1">
    <location>
        <begin position="124"/>
        <end position="154"/>
    </location>
</feature>
<proteinExistence type="predicted"/>
<dbReference type="Proteomes" id="UP000054563">
    <property type="component" value="Unassembled WGS sequence"/>
</dbReference>
<gene>
    <name evidence="2" type="ORF">CIHG_07638</name>
</gene>
<dbReference type="AlphaFoldDB" id="A0A0J8RXR6"/>
<protein>
    <submittedName>
        <fullName evidence="2">Uncharacterized protein</fullName>
    </submittedName>
</protein>
<dbReference type="VEuPathDB" id="FungiDB:CIHG_07638"/>
<evidence type="ECO:0000256" key="1">
    <source>
        <dbReference type="SAM" id="MobiDB-lite"/>
    </source>
</evidence>
<feature type="compositionally biased region" description="Basic and acidic residues" evidence="1">
    <location>
        <begin position="125"/>
        <end position="136"/>
    </location>
</feature>
<evidence type="ECO:0000313" key="2">
    <source>
        <dbReference type="EMBL" id="KMU89955.1"/>
    </source>
</evidence>
<sequence length="242" mass="27623">MTDLELDDNIIKKIQQILRLVSLKKLVITSKTLLVTQSSVKPSDEISVKPDLEQPLQHADLSENKAFTEITEDNLKTPDNLHKSLQDSALPIRVLIFSTPPIVELEHMNLDNSFLIDLNSLSSSDKTDNNNKKNEAPEDGTQNNNKKIKKSDTNSWKSKSTKYWQEWHLSLKLLAKIVLKDMCKVKKITMQVQKIKDLVCEKNSYKKSSFNLLALLLNLLQSDNYAAKVCKDIKTDIKKFTI</sequence>
<dbReference type="EMBL" id="DS017017">
    <property type="protein sequence ID" value="KMU89955.1"/>
    <property type="molecule type" value="Genomic_DNA"/>
</dbReference>
<organism evidence="2 3">
    <name type="scientific">Coccidioides immitis H538.4</name>
    <dbReference type="NCBI Taxonomy" id="396776"/>
    <lineage>
        <taxon>Eukaryota</taxon>
        <taxon>Fungi</taxon>
        <taxon>Dikarya</taxon>
        <taxon>Ascomycota</taxon>
        <taxon>Pezizomycotina</taxon>
        <taxon>Eurotiomycetes</taxon>
        <taxon>Eurotiomycetidae</taxon>
        <taxon>Onygenales</taxon>
        <taxon>Onygenaceae</taxon>
        <taxon>Coccidioides</taxon>
    </lineage>
</organism>
<accession>A0A0J8RXR6</accession>
<evidence type="ECO:0000313" key="3">
    <source>
        <dbReference type="Proteomes" id="UP000054563"/>
    </source>
</evidence>
<reference evidence="3" key="1">
    <citation type="journal article" date="2010" name="Genome Res.">
        <title>Population genomic sequencing of Coccidioides fungi reveals recent hybridization and transposon control.</title>
        <authorList>
            <person name="Neafsey D.E."/>
            <person name="Barker B.M."/>
            <person name="Sharpton T.J."/>
            <person name="Stajich J.E."/>
            <person name="Park D.J."/>
            <person name="Whiston E."/>
            <person name="Hung C.-Y."/>
            <person name="McMahan C."/>
            <person name="White J."/>
            <person name="Sykes S."/>
            <person name="Heiman D."/>
            <person name="Young S."/>
            <person name="Zeng Q."/>
            <person name="Abouelleil A."/>
            <person name="Aftuck L."/>
            <person name="Bessette D."/>
            <person name="Brown A."/>
            <person name="FitzGerald M."/>
            <person name="Lui A."/>
            <person name="Macdonald J.P."/>
            <person name="Priest M."/>
            <person name="Orbach M.J."/>
            <person name="Galgiani J.N."/>
            <person name="Kirkland T.N."/>
            <person name="Cole G.T."/>
            <person name="Birren B.W."/>
            <person name="Henn M.R."/>
            <person name="Taylor J.W."/>
            <person name="Rounsley S.D."/>
        </authorList>
    </citation>
    <scope>NUCLEOTIDE SEQUENCE [LARGE SCALE GENOMIC DNA]</scope>
    <source>
        <strain evidence="3">H538.4</strain>
    </source>
</reference>
<name>A0A0J8RXR6_COCIT</name>